<protein>
    <recommendedName>
        <fullName evidence="7">Shelterin complex subunit TPP1/Est3 domain-containing protein</fullName>
    </recommendedName>
</protein>
<evidence type="ECO:0000313" key="9">
    <source>
        <dbReference type="Proteomes" id="UP000054477"/>
    </source>
</evidence>
<accession>A0A0C9Y0N5</accession>
<evidence type="ECO:0000313" key="8">
    <source>
        <dbReference type="EMBL" id="KIK03517.1"/>
    </source>
</evidence>
<evidence type="ECO:0000256" key="2">
    <source>
        <dbReference type="ARBA" id="ARBA00004574"/>
    </source>
</evidence>
<dbReference type="GO" id="GO:0005697">
    <property type="term" value="C:telomerase holoenzyme complex"/>
    <property type="evidence" value="ECO:0007669"/>
    <property type="project" value="InterPro"/>
</dbReference>
<dbReference type="InterPro" id="IPR019437">
    <property type="entry name" value="TPP1/Est3"/>
</dbReference>
<dbReference type="AlphaFoldDB" id="A0A0C9Y0N5"/>
<feature type="domain" description="Shelterin complex subunit TPP1/Est3" evidence="7">
    <location>
        <begin position="5"/>
        <end position="126"/>
    </location>
</feature>
<dbReference type="Proteomes" id="UP000054477">
    <property type="component" value="Unassembled WGS sequence"/>
</dbReference>
<dbReference type="OrthoDB" id="3144405at2759"/>
<dbReference type="Gene3D" id="2.40.50.960">
    <property type="match status" value="1"/>
</dbReference>
<evidence type="ECO:0000256" key="5">
    <source>
        <dbReference type="ARBA" id="ARBA00023242"/>
    </source>
</evidence>
<dbReference type="GO" id="GO:0042162">
    <property type="term" value="F:telomeric DNA binding"/>
    <property type="evidence" value="ECO:0007669"/>
    <property type="project" value="InterPro"/>
</dbReference>
<keyword evidence="9" id="KW-1185">Reference proteome</keyword>
<evidence type="ECO:0000256" key="1">
    <source>
        <dbReference type="ARBA" id="ARBA00004123"/>
    </source>
</evidence>
<sequence>MSSSLNPWIAHYLLDVAQVHGGNLSAIPPHQAGKKAQIIKFLTYGTEAAIWAELSDASHKLPVKFTTDAVNECERQRRRRFTETSPVIVTVKNFKPIFTRVPKGNNFGMSSNSSLVLECRQVSVLGACGEACFGNPKEIETHADLQLWSSELRKDGGGANILRDRKRALEQVASAGEVDANQQVQTQLHVSESNSIQQTQKPVLIDSGKQLHRLRGPPREIRLILNDVPIYGDLPSTPVGSTSSPVKTPWNKPRRKYTFIMLLSSLTISPVDEPSLLLGGTSKNGTTNGTRSRSATPISSWSPTPNPMNSSPARHNEDDPLESKTSATSGLIDVPSSIPAPTPAQRARASPAPQSSLAPLSSLPVDESLLSARNANHASPFMQHEMQRRVPLPLPKSVIHGDGPPLVLVPNSDTSVTASQSIPLSQSQSQSQPQKGSEHYPEDEEEPEAQQTKNLAPELSSQDEMYDGDQSSPERLHANDKLRRYQKVAFKRTHSKESLQKPEINEEKQTTRVVKLLSEDDAQTDLQLFGSKGRVDRARCDPVEHDAEVWMVPSFLQTNKNSGVNNIGLLLGGIDNRGMLGKYPWPTRTEYEDIVLRAKGKL</sequence>
<proteinExistence type="predicted"/>
<dbReference type="GO" id="GO:0007004">
    <property type="term" value="P:telomere maintenance via telomerase"/>
    <property type="evidence" value="ECO:0007669"/>
    <property type="project" value="InterPro"/>
</dbReference>
<evidence type="ECO:0000256" key="3">
    <source>
        <dbReference type="ARBA" id="ARBA00022454"/>
    </source>
</evidence>
<evidence type="ECO:0000256" key="6">
    <source>
        <dbReference type="SAM" id="MobiDB-lite"/>
    </source>
</evidence>
<name>A0A0C9Y0N5_9AGAR</name>
<feature type="compositionally biased region" description="Polar residues" evidence="6">
    <location>
        <begin position="291"/>
        <end position="313"/>
    </location>
</feature>
<keyword evidence="4" id="KW-0779">Telomere</keyword>
<dbReference type="HOGENOM" id="CLU_453867_0_0_1"/>
<feature type="compositionally biased region" description="Low complexity" evidence="6">
    <location>
        <begin position="278"/>
        <end position="290"/>
    </location>
</feature>
<evidence type="ECO:0000256" key="4">
    <source>
        <dbReference type="ARBA" id="ARBA00022895"/>
    </source>
</evidence>
<keyword evidence="3" id="KW-0158">Chromosome</keyword>
<dbReference type="Pfam" id="PF10341">
    <property type="entry name" value="TPP1"/>
    <property type="match status" value="1"/>
</dbReference>
<feature type="compositionally biased region" description="Low complexity" evidence="6">
    <location>
        <begin position="419"/>
        <end position="434"/>
    </location>
</feature>
<reference evidence="9" key="2">
    <citation type="submission" date="2015-01" db="EMBL/GenBank/DDBJ databases">
        <title>Evolutionary Origins and Diversification of the Mycorrhizal Mutualists.</title>
        <authorList>
            <consortium name="DOE Joint Genome Institute"/>
            <consortium name="Mycorrhizal Genomics Consortium"/>
            <person name="Kohler A."/>
            <person name="Kuo A."/>
            <person name="Nagy L.G."/>
            <person name="Floudas D."/>
            <person name="Copeland A."/>
            <person name="Barry K.W."/>
            <person name="Cichocki N."/>
            <person name="Veneault-Fourrey C."/>
            <person name="LaButti K."/>
            <person name="Lindquist E.A."/>
            <person name="Lipzen A."/>
            <person name="Lundell T."/>
            <person name="Morin E."/>
            <person name="Murat C."/>
            <person name="Riley R."/>
            <person name="Ohm R."/>
            <person name="Sun H."/>
            <person name="Tunlid A."/>
            <person name="Henrissat B."/>
            <person name="Grigoriev I.V."/>
            <person name="Hibbett D.S."/>
            <person name="Martin F."/>
        </authorList>
    </citation>
    <scope>NUCLEOTIDE SEQUENCE [LARGE SCALE GENOMIC DNA]</scope>
    <source>
        <strain evidence="9">LaAM-08-1</strain>
    </source>
</reference>
<reference evidence="8 9" key="1">
    <citation type="submission" date="2014-04" db="EMBL/GenBank/DDBJ databases">
        <authorList>
            <consortium name="DOE Joint Genome Institute"/>
            <person name="Kuo A."/>
            <person name="Kohler A."/>
            <person name="Nagy L.G."/>
            <person name="Floudas D."/>
            <person name="Copeland A."/>
            <person name="Barry K.W."/>
            <person name="Cichocki N."/>
            <person name="Veneault-Fourrey C."/>
            <person name="LaButti K."/>
            <person name="Lindquist E.A."/>
            <person name="Lipzen A."/>
            <person name="Lundell T."/>
            <person name="Morin E."/>
            <person name="Murat C."/>
            <person name="Sun H."/>
            <person name="Tunlid A."/>
            <person name="Henrissat B."/>
            <person name="Grigoriev I.V."/>
            <person name="Hibbett D.S."/>
            <person name="Martin F."/>
            <person name="Nordberg H.P."/>
            <person name="Cantor M.N."/>
            <person name="Hua S.X."/>
        </authorList>
    </citation>
    <scope>NUCLEOTIDE SEQUENCE [LARGE SCALE GENOMIC DNA]</scope>
    <source>
        <strain evidence="8 9">LaAM-08-1</strain>
    </source>
</reference>
<gene>
    <name evidence="8" type="ORF">K443DRAFT_676693</name>
</gene>
<comment type="subcellular location">
    <subcellularLocation>
        <location evidence="2">Chromosome</location>
        <location evidence="2">Telomere</location>
    </subcellularLocation>
    <subcellularLocation>
        <location evidence="1">Nucleus</location>
    </subcellularLocation>
</comment>
<evidence type="ECO:0000259" key="7">
    <source>
        <dbReference type="Pfam" id="PF10341"/>
    </source>
</evidence>
<feature type="compositionally biased region" description="Low complexity" evidence="6">
    <location>
        <begin position="343"/>
        <end position="360"/>
    </location>
</feature>
<organism evidence="8 9">
    <name type="scientific">Laccaria amethystina LaAM-08-1</name>
    <dbReference type="NCBI Taxonomy" id="1095629"/>
    <lineage>
        <taxon>Eukaryota</taxon>
        <taxon>Fungi</taxon>
        <taxon>Dikarya</taxon>
        <taxon>Basidiomycota</taxon>
        <taxon>Agaricomycotina</taxon>
        <taxon>Agaricomycetes</taxon>
        <taxon>Agaricomycetidae</taxon>
        <taxon>Agaricales</taxon>
        <taxon>Agaricineae</taxon>
        <taxon>Hydnangiaceae</taxon>
        <taxon>Laccaria</taxon>
    </lineage>
</organism>
<dbReference type="GO" id="GO:0000781">
    <property type="term" value="C:chromosome, telomeric region"/>
    <property type="evidence" value="ECO:0007669"/>
    <property type="project" value="UniProtKB-SubCell"/>
</dbReference>
<keyword evidence="5" id="KW-0539">Nucleus</keyword>
<feature type="non-terminal residue" evidence="8">
    <location>
        <position position="1"/>
    </location>
</feature>
<dbReference type="EMBL" id="KN838579">
    <property type="protein sequence ID" value="KIK03517.1"/>
    <property type="molecule type" value="Genomic_DNA"/>
</dbReference>
<feature type="region of interest" description="Disordered" evidence="6">
    <location>
        <begin position="278"/>
        <end position="360"/>
    </location>
</feature>
<feature type="region of interest" description="Disordered" evidence="6">
    <location>
        <begin position="403"/>
        <end position="480"/>
    </location>
</feature>
<feature type="compositionally biased region" description="Polar residues" evidence="6">
    <location>
        <begin position="449"/>
        <end position="471"/>
    </location>
</feature>